<dbReference type="PANTHER" id="PTHR36344">
    <property type="entry name" value="RX N-TERMINAL DOMAIN-CONTAINING PROTEIN"/>
    <property type="match status" value="1"/>
</dbReference>
<comment type="caution">
    <text evidence="2">The sequence shown here is derived from an EMBL/GenBank/DDBJ whole genome shotgun (WGS) entry which is preliminary data.</text>
</comment>
<evidence type="ECO:0000256" key="1">
    <source>
        <dbReference type="SAM" id="Coils"/>
    </source>
</evidence>
<dbReference type="AlphaFoldDB" id="A0A8K0HGS1"/>
<organism evidence="2 3">
    <name type="scientific">Rhamnella rubrinervis</name>
    <dbReference type="NCBI Taxonomy" id="2594499"/>
    <lineage>
        <taxon>Eukaryota</taxon>
        <taxon>Viridiplantae</taxon>
        <taxon>Streptophyta</taxon>
        <taxon>Embryophyta</taxon>
        <taxon>Tracheophyta</taxon>
        <taxon>Spermatophyta</taxon>
        <taxon>Magnoliopsida</taxon>
        <taxon>eudicotyledons</taxon>
        <taxon>Gunneridae</taxon>
        <taxon>Pentapetalae</taxon>
        <taxon>rosids</taxon>
        <taxon>fabids</taxon>
        <taxon>Rosales</taxon>
        <taxon>Rhamnaceae</taxon>
        <taxon>rhamnoid group</taxon>
        <taxon>Rhamneae</taxon>
        <taxon>Rhamnella</taxon>
    </lineage>
</organism>
<accession>A0A8K0HGS1</accession>
<evidence type="ECO:0000313" key="2">
    <source>
        <dbReference type="EMBL" id="KAF3452156.1"/>
    </source>
</evidence>
<keyword evidence="1" id="KW-0175">Coiled coil</keyword>
<evidence type="ECO:0000313" key="3">
    <source>
        <dbReference type="Proteomes" id="UP000796880"/>
    </source>
</evidence>
<dbReference type="PANTHER" id="PTHR36344:SF1">
    <property type="entry name" value="RX N-TERMINAL DOMAIN-CONTAINING PROTEIN"/>
    <property type="match status" value="1"/>
</dbReference>
<feature type="coiled-coil region" evidence="1">
    <location>
        <begin position="7"/>
        <end position="67"/>
    </location>
</feature>
<sequence>MDIANRLESIEQEIRQVENEKLQCEQRLGLFWEHLPPLDPMIIQKHMLSLQNEIRSLENRKRALLKEQQERITDQRRVTTTCGLPNKRIQHRTVVKKFLASGKRSLDRKSKETRPLIDSIKKGLCGSGSRSRDSPAAFSGNFRSERYAAGLVGIDRGLETYESTGSAGTTQGYGYGTEMEARECWINRRYFLCREHQ</sequence>
<dbReference type="EMBL" id="VOIH02000003">
    <property type="protein sequence ID" value="KAF3452156.1"/>
    <property type="molecule type" value="Genomic_DNA"/>
</dbReference>
<name>A0A8K0HGS1_9ROSA</name>
<gene>
    <name evidence="2" type="ORF">FNV43_RR08254</name>
</gene>
<dbReference type="Proteomes" id="UP000796880">
    <property type="component" value="Unassembled WGS sequence"/>
</dbReference>
<keyword evidence="3" id="KW-1185">Reference proteome</keyword>
<dbReference type="OrthoDB" id="989112at2759"/>
<protein>
    <submittedName>
        <fullName evidence="2">Uncharacterized protein</fullName>
    </submittedName>
</protein>
<proteinExistence type="predicted"/>
<reference evidence="2" key="1">
    <citation type="submission" date="2020-03" db="EMBL/GenBank/DDBJ databases">
        <title>A high-quality chromosome-level genome assembly of a woody plant with both climbing and erect habits, Rhamnella rubrinervis.</title>
        <authorList>
            <person name="Lu Z."/>
            <person name="Yang Y."/>
            <person name="Zhu X."/>
            <person name="Sun Y."/>
        </authorList>
    </citation>
    <scope>NUCLEOTIDE SEQUENCE</scope>
    <source>
        <strain evidence="2">BYM</strain>
        <tissue evidence="2">Leaf</tissue>
    </source>
</reference>